<name>A0A2X2BYL2_PSELU</name>
<evidence type="ECO:0000313" key="2">
    <source>
        <dbReference type="EMBL" id="SPY99878.1"/>
    </source>
</evidence>
<dbReference type="AlphaFoldDB" id="A0A2X2BYL2"/>
<evidence type="ECO:0000313" key="4">
    <source>
        <dbReference type="Proteomes" id="UP000250443"/>
    </source>
</evidence>
<dbReference type="EMBL" id="JADTXM010000028">
    <property type="protein sequence ID" value="MBH3441783.1"/>
    <property type="molecule type" value="Genomic_DNA"/>
</dbReference>
<evidence type="ECO:0000313" key="3">
    <source>
        <dbReference type="EMBL" id="SPZ00054.1"/>
    </source>
</evidence>
<dbReference type="Proteomes" id="UP000638986">
    <property type="component" value="Unassembled WGS sequence"/>
</dbReference>
<gene>
    <name evidence="1" type="ORF">I5Q09_24195</name>
    <name evidence="2" type="ORF">NCTC11842_00023</name>
    <name evidence="3" type="ORF">NCTC11842_00199</name>
</gene>
<protein>
    <recommendedName>
        <fullName evidence="6">DUF3077 domain-containing protein</fullName>
    </recommendedName>
</protein>
<evidence type="ECO:0000313" key="5">
    <source>
        <dbReference type="Proteomes" id="UP000638986"/>
    </source>
</evidence>
<dbReference type="EMBL" id="UAUF01000002">
    <property type="protein sequence ID" value="SPZ00054.1"/>
    <property type="molecule type" value="Genomic_DNA"/>
</dbReference>
<dbReference type="Proteomes" id="UP000250443">
    <property type="component" value="Unassembled WGS sequence"/>
</dbReference>
<proteinExistence type="predicted"/>
<reference evidence="2 4" key="1">
    <citation type="submission" date="2018-06" db="EMBL/GenBank/DDBJ databases">
        <authorList>
            <consortium name="Pathogen Informatics"/>
            <person name="Doyle S."/>
        </authorList>
    </citation>
    <scope>NUCLEOTIDE SEQUENCE [LARGE SCALE GENOMIC DNA]</scope>
    <source>
        <strain evidence="2 4">NCTC11842</strain>
    </source>
</reference>
<accession>A0A2X2BYL2</accession>
<evidence type="ECO:0008006" key="6">
    <source>
        <dbReference type="Google" id="ProtNLM"/>
    </source>
</evidence>
<dbReference type="RefSeq" id="WP_112297392.1">
    <property type="nucleotide sequence ID" value="NZ_JAAMQY010000010.1"/>
</dbReference>
<reference evidence="1 5" key="2">
    <citation type="submission" date="2020-11" db="EMBL/GenBank/DDBJ databases">
        <title>Enhanced detection system for hospital associated transmission using whole genome sequencing surveillance.</title>
        <authorList>
            <person name="Harrison L.H."/>
            <person name="Van Tyne D."/>
            <person name="Marsh J.W."/>
            <person name="Griffith M.P."/>
            <person name="Snyder D.J."/>
            <person name="Cooper V.S."/>
            <person name="Mustapha M."/>
        </authorList>
    </citation>
    <scope>NUCLEOTIDE SEQUENCE [LARGE SCALE GENOMIC DNA]</scope>
    <source>
        <strain evidence="1 5">PSB00013</strain>
    </source>
</reference>
<organism evidence="2 4">
    <name type="scientific">Pseudomonas luteola</name>
    <dbReference type="NCBI Taxonomy" id="47886"/>
    <lineage>
        <taxon>Bacteria</taxon>
        <taxon>Pseudomonadati</taxon>
        <taxon>Pseudomonadota</taxon>
        <taxon>Gammaproteobacteria</taxon>
        <taxon>Pseudomonadales</taxon>
        <taxon>Pseudomonadaceae</taxon>
        <taxon>Pseudomonas</taxon>
    </lineage>
</organism>
<sequence>MIDMAGIAELSSTLDGCSELISSSDRLNDKLRVNLQNHALVYAAFLTDLQNQKITADAPTLETMVGACKEFCDLIKTFL</sequence>
<dbReference type="EMBL" id="UAUF01000002">
    <property type="protein sequence ID" value="SPY99878.1"/>
    <property type="molecule type" value="Genomic_DNA"/>
</dbReference>
<evidence type="ECO:0000313" key="1">
    <source>
        <dbReference type="EMBL" id="MBH3441783.1"/>
    </source>
</evidence>